<evidence type="ECO:0000259" key="1">
    <source>
        <dbReference type="Pfam" id="PF14028"/>
    </source>
</evidence>
<accession>A0A840KH76</accession>
<dbReference type="Proteomes" id="UP000592180">
    <property type="component" value="Unassembled WGS sequence"/>
</dbReference>
<comment type="caution">
    <text evidence="2">The sequence shown here is derived from an EMBL/GenBank/DDBJ whole genome shotgun (WGS) entry which is preliminary data.</text>
</comment>
<feature type="domain" description="Thiopeptide-type bacteriocin biosynthesis" evidence="1">
    <location>
        <begin position="17"/>
        <end position="280"/>
    </location>
</feature>
<gene>
    <name evidence="2" type="ORF">HNP38_002672</name>
</gene>
<name>A0A840KH76_9FLAO</name>
<dbReference type="RefSeq" id="WP_184190214.1">
    <property type="nucleotide sequence ID" value="NZ_JACHLE010000003.1"/>
</dbReference>
<keyword evidence="3" id="KW-1185">Reference proteome</keyword>
<dbReference type="Pfam" id="PF14028">
    <property type="entry name" value="Lant_dehydr_C"/>
    <property type="match status" value="1"/>
</dbReference>
<evidence type="ECO:0000313" key="2">
    <source>
        <dbReference type="EMBL" id="MBB4807368.1"/>
    </source>
</evidence>
<dbReference type="NCBIfam" id="TIGR03891">
    <property type="entry name" value="thiopep_ocin"/>
    <property type="match status" value="1"/>
</dbReference>
<dbReference type="InterPro" id="IPR023809">
    <property type="entry name" value="Thiopep_bacteriocin_synth_dom"/>
</dbReference>
<reference evidence="2 3" key="1">
    <citation type="submission" date="2020-08" db="EMBL/GenBank/DDBJ databases">
        <title>Functional genomics of gut bacteria from endangered species of beetles.</title>
        <authorList>
            <person name="Carlos-Shanley C."/>
        </authorList>
    </citation>
    <scope>NUCLEOTIDE SEQUENCE [LARGE SCALE GENOMIC DNA]</scope>
    <source>
        <strain evidence="2 3">S00151</strain>
    </source>
</reference>
<dbReference type="EMBL" id="JACHLE010000003">
    <property type="protein sequence ID" value="MBB4807368.1"/>
    <property type="molecule type" value="Genomic_DNA"/>
</dbReference>
<protein>
    <submittedName>
        <fullName evidence="2">Thiopeptide-type bacteriocin biosynthesis protein</fullName>
    </submittedName>
</protein>
<evidence type="ECO:0000313" key="3">
    <source>
        <dbReference type="Proteomes" id="UP000592180"/>
    </source>
</evidence>
<sequence>MKEDSAVKRRFAVGEEWLYLKIYLRSFFADKILLKIQEFISSKIADGKVEKWFFIRYYDPGFHVRVRLFLPDPSETAGILSEINAVLENEIKKGIATILLDTYIRELERYDPKCIEQVEELFFYDTITVLPLLNGVEQNLLSENDRWIYGLLALDKTLSDFGMDLNEKLVFVSNINSHFSVEFKKDKVLNKQLDKAFREYEELITDSLKNDNAFSQLLAHRSEISRKAVSKIIMMDREKMLTQNFHGILSSCIHMNCNRLFRIEQRKQEYILYDFLTRFYTKELYKNKKLSINVMSN</sequence>
<organism evidence="2 3">
    <name type="scientific">Chryseobacterium defluvii</name>
    <dbReference type="NCBI Taxonomy" id="160396"/>
    <lineage>
        <taxon>Bacteria</taxon>
        <taxon>Pseudomonadati</taxon>
        <taxon>Bacteroidota</taxon>
        <taxon>Flavobacteriia</taxon>
        <taxon>Flavobacteriales</taxon>
        <taxon>Weeksellaceae</taxon>
        <taxon>Chryseobacterium group</taxon>
        <taxon>Chryseobacterium</taxon>
    </lineage>
</organism>
<proteinExistence type="predicted"/>
<dbReference type="AlphaFoldDB" id="A0A840KH76"/>